<feature type="transmembrane region" description="Helical" evidence="6">
    <location>
        <begin position="282"/>
        <end position="300"/>
    </location>
</feature>
<evidence type="ECO:0000256" key="3">
    <source>
        <dbReference type="ARBA" id="ARBA00022989"/>
    </source>
</evidence>
<evidence type="ECO:0000256" key="6">
    <source>
        <dbReference type="SAM" id="Phobius"/>
    </source>
</evidence>
<dbReference type="EMBL" id="CAKOGL010000030">
    <property type="protein sequence ID" value="CAH2107669.1"/>
    <property type="molecule type" value="Genomic_DNA"/>
</dbReference>
<gene>
    <name evidence="7" type="ORF">EEDITHA_LOCUS21680</name>
</gene>
<comment type="caution">
    <text evidence="7">The sequence shown here is derived from an EMBL/GenBank/DDBJ whole genome shotgun (WGS) entry which is preliminary data.</text>
</comment>
<feature type="transmembrane region" description="Helical" evidence="6">
    <location>
        <begin position="213"/>
        <end position="229"/>
    </location>
</feature>
<evidence type="ECO:0000256" key="5">
    <source>
        <dbReference type="SAM" id="MobiDB-lite"/>
    </source>
</evidence>
<dbReference type="PANTHER" id="PTHR23507:SF1">
    <property type="entry name" value="FI18259P1-RELATED"/>
    <property type="match status" value="1"/>
</dbReference>
<evidence type="ECO:0000313" key="7">
    <source>
        <dbReference type="EMBL" id="CAH2107669.1"/>
    </source>
</evidence>
<organism evidence="7 8">
    <name type="scientific">Euphydryas editha</name>
    <name type="common">Edith's checkerspot</name>
    <dbReference type="NCBI Taxonomy" id="104508"/>
    <lineage>
        <taxon>Eukaryota</taxon>
        <taxon>Metazoa</taxon>
        <taxon>Ecdysozoa</taxon>
        <taxon>Arthropoda</taxon>
        <taxon>Hexapoda</taxon>
        <taxon>Insecta</taxon>
        <taxon>Pterygota</taxon>
        <taxon>Neoptera</taxon>
        <taxon>Endopterygota</taxon>
        <taxon>Lepidoptera</taxon>
        <taxon>Glossata</taxon>
        <taxon>Ditrysia</taxon>
        <taxon>Papilionoidea</taxon>
        <taxon>Nymphalidae</taxon>
        <taxon>Nymphalinae</taxon>
        <taxon>Euphydryas</taxon>
    </lineage>
</organism>
<accession>A0AAU9V862</accession>
<proteinExistence type="predicted"/>
<feature type="region of interest" description="Disordered" evidence="5">
    <location>
        <begin position="1"/>
        <end position="24"/>
    </location>
</feature>
<protein>
    <recommendedName>
        <fullName evidence="9">Solute carrier family 46 member 3</fullName>
    </recommendedName>
</protein>
<feature type="transmembrane region" description="Helical" evidence="6">
    <location>
        <begin position="371"/>
        <end position="393"/>
    </location>
</feature>
<name>A0AAU9V862_EUPED</name>
<dbReference type="InterPro" id="IPR036259">
    <property type="entry name" value="MFS_trans_sf"/>
</dbReference>
<dbReference type="PANTHER" id="PTHR23507">
    <property type="entry name" value="ZGC:174356"/>
    <property type="match status" value="1"/>
</dbReference>
<dbReference type="GO" id="GO:0022857">
    <property type="term" value="F:transmembrane transporter activity"/>
    <property type="evidence" value="ECO:0007669"/>
    <property type="project" value="TreeGrafter"/>
</dbReference>
<evidence type="ECO:0000256" key="2">
    <source>
        <dbReference type="ARBA" id="ARBA00022692"/>
    </source>
</evidence>
<keyword evidence="4 6" id="KW-0472">Membrane</keyword>
<dbReference type="GO" id="GO:0016020">
    <property type="term" value="C:membrane"/>
    <property type="evidence" value="ECO:0007669"/>
    <property type="project" value="UniProtKB-SubCell"/>
</dbReference>
<evidence type="ECO:0008006" key="9">
    <source>
        <dbReference type="Google" id="ProtNLM"/>
    </source>
</evidence>
<evidence type="ECO:0000256" key="1">
    <source>
        <dbReference type="ARBA" id="ARBA00004141"/>
    </source>
</evidence>
<evidence type="ECO:0000256" key="4">
    <source>
        <dbReference type="ARBA" id="ARBA00023136"/>
    </source>
</evidence>
<sequence>MSSETKKPNSEEQPLEEKTDVTPEEWAEQCTWSMTETETFKCHRMFTRCIQELDCISETVLPKKLSLSHKTCEFRIRKEHPRLMFYLNFSYSQWESSVVNTPASFRSMKAGVDDGEFKLPGLAYKDKLPISRAKYNDLQFLKKFCRSETKRHSSLLEWTLLTYGLICLKTKTKPGIEYSEKGKALTFSDLFTLVKETVSVAFKKRDGNLRKKIILSLTVVAIIYGPNHGERIITYMFVRYRLKWDALKYSIYSTYSIITHSIGALFSISVFSKHWGFHDSMLCLISITSKLIGSVYIAFVKTDLEMFMVPLIEILNATTFTSLRSMASKLVLPEEMGKINSLFSLVETLAALLFDPTYSAMYARTIPIFTGAVYIFSAIMTLPPIGILVWFFIQHRRETKLKKQEAIEERIVYSETAVNSL</sequence>
<dbReference type="Proteomes" id="UP001153954">
    <property type="component" value="Unassembled WGS sequence"/>
</dbReference>
<feature type="transmembrane region" description="Helical" evidence="6">
    <location>
        <begin position="249"/>
        <end position="270"/>
    </location>
</feature>
<evidence type="ECO:0000313" key="8">
    <source>
        <dbReference type="Proteomes" id="UP001153954"/>
    </source>
</evidence>
<keyword evidence="8" id="KW-1185">Reference proteome</keyword>
<comment type="subcellular location">
    <subcellularLocation>
        <location evidence="1">Membrane</location>
        <topology evidence="1">Multi-pass membrane protein</topology>
    </subcellularLocation>
</comment>
<reference evidence="7" key="1">
    <citation type="submission" date="2022-03" db="EMBL/GenBank/DDBJ databases">
        <authorList>
            <person name="Tunstrom K."/>
        </authorList>
    </citation>
    <scope>NUCLEOTIDE SEQUENCE</scope>
</reference>
<keyword evidence="2 6" id="KW-0812">Transmembrane</keyword>
<dbReference type="SUPFAM" id="SSF103473">
    <property type="entry name" value="MFS general substrate transporter"/>
    <property type="match status" value="1"/>
</dbReference>
<dbReference type="AlphaFoldDB" id="A0AAU9V862"/>
<feature type="compositionally biased region" description="Basic and acidic residues" evidence="5">
    <location>
        <begin position="1"/>
        <end position="21"/>
    </location>
</feature>
<keyword evidence="3 6" id="KW-1133">Transmembrane helix</keyword>
<dbReference type="Gene3D" id="1.20.1250.20">
    <property type="entry name" value="MFS general substrate transporter like domains"/>
    <property type="match status" value="1"/>
</dbReference>